<organism evidence="1">
    <name type="scientific">bioreactor metagenome</name>
    <dbReference type="NCBI Taxonomy" id="1076179"/>
    <lineage>
        <taxon>unclassified sequences</taxon>
        <taxon>metagenomes</taxon>
        <taxon>ecological metagenomes</taxon>
    </lineage>
</organism>
<keyword evidence="1" id="KW-0548">Nucleotidyltransferase</keyword>
<dbReference type="InterPro" id="IPR050793">
    <property type="entry name" value="CMP-NeuNAc_synthase"/>
</dbReference>
<name>A0A644X997_9ZZZZ</name>
<dbReference type="InterPro" id="IPR029044">
    <property type="entry name" value="Nucleotide-diphossugar_trans"/>
</dbReference>
<dbReference type="PANTHER" id="PTHR21485">
    <property type="entry name" value="HAD SUPERFAMILY MEMBERS CMAS AND KDSC"/>
    <property type="match status" value="1"/>
</dbReference>
<dbReference type="SUPFAM" id="SSF53448">
    <property type="entry name" value="Nucleotide-diphospho-sugar transferases"/>
    <property type="match status" value="1"/>
</dbReference>
<dbReference type="Gene3D" id="3.90.550.10">
    <property type="entry name" value="Spore Coat Polysaccharide Biosynthesis Protein SpsA, Chain A"/>
    <property type="match status" value="1"/>
</dbReference>
<proteinExistence type="predicted"/>
<accession>A0A644X997</accession>
<dbReference type="EMBL" id="VSSQ01002016">
    <property type="protein sequence ID" value="MPM12742.1"/>
    <property type="molecule type" value="Genomic_DNA"/>
</dbReference>
<dbReference type="GO" id="GO:0008781">
    <property type="term" value="F:N-acylneuraminate cytidylyltransferase activity"/>
    <property type="evidence" value="ECO:0007669"/>
    <property type="project" value="TreeGrafter"/>
</dbReference>
<comment type="caution">
    <text evidence="1">The sequence shown here is derived from an EMBL/GenBank/DDBJ whole genome shotgun (WGS) entry which is preliminary data.</text>
</comment>
<dbReference type="EC" id="2.7.7.82" evidence="1"/>
<dbReference type="CDD" id="cd02513">
    <property type="entry name" value="CMP-NeuAc_Synthase"/>
    <property type="match status" value="1"/>
</dbReference>
<dbReference type="Pfam" id="PF02348">
    <property type="entry name" value="CTP_transf_3"/>
    <property type="match status" value="1"/>
</dbReference>
<gene>
    <name evidence="1" type="primary">legF_1</name>
    <name evidence="1" type="ORF">SDC9_59096</name>
</gene>
<dbReference type="AlphaFoldDB" id="A0A644X997"/>
<keyword evidence="1" id="KW-0808">Transferase</keyword>
<evidence type="ECO:0000313" key="1">
    <source>
        <dbReference type="EMBL" id="MPM12742.1"/>
    </source>
</evidence>
<dbReference type="InterPro" id="IPR003329">
    <property type="entry name" value="Cytidylyl_trans"/>
</dbReference>
<protein>
    <submittedName>
        <fullName evidence="1">CMP-N,N'-diacetyllegionaminic acid synthase</fullName>
        <ecNumber evidence="1">2.7.7.82</ecNumber>
    </submittedName>
</protein>
<reference evidence="1" key="1">
    <citation type="submission" date="2019-08" db="EMBL/GenBank/DDBJ databases">
        <authorList>
            <person name="Kucharzyk K."/>
            <person name="Murdoch R.W."/>
            <person name="Higgins S."/>
            <person name="Loffler F."/>
        </authorList>
    </citation>
    <scope>NUCLEOTIDE SEQUENCE</scope>
</reference>
<sequence>MKEILAIVPARGGSKGVPRKNIKDLNGKPLIAYTIEAAKASQYIDKVIVSTEDSEIKDVSLKFGGEVPFFRPQQLATDSSPSIDAILYTINRLKEEYNYFPKYVCLLQCTSPLRNEKHIDEAFLKLKETNMDAIVSVCEAEVNPYWSNVFKGDKLDYFLEEGKNITRRQDLPDVYRINGAIYIIKTDVLIETKTFEPDNLTGYIMDNMSSVDIDTSLDFSIAELLIKEGNKNA</sequence>
<dbReference type="PANTHER" id="PTHR21485:SF6">
    <property type="entry name" value="N-ACYLNEURAMINATE CYTIDYLYLTRANSFERASE-RELATED"/>
    <property type="match status" value="1"/>
</dbReference>